<protein>
    <submittedName>
        <fullName evidence="2">Uncharacterized protein</fullName>
    </submittedName>
</protein>
<dbReference type="AlphaFoldDB" id="A0A438CHP1"/>
<organism evidence="2 3">
    <name type="scientific">Vitis vinifera</name>
    <name type="common">Grape</name>
    <dbReference type="NCBI Taxonomy" id="29760"/>
    <lineage>
        <taxon>Eukaryota</taxon>
        <taxon>Viridiplantae</taxon>
        <taxon>Streptophyta</taxon>
        <taxon>Embryophyta</taxon>
        <taxon>Tracheophyta</taxon>
        <taxon>Spermatophyta</taxon>
        <taxon>Magnoliopsida</taxon>
        <taxon>eudicotyledons</taxon>
        <taxon>Gunneridae</taxon>
        <taxon>Pentapetalae</taxon>
        <taxon>rosids</taxon>
        <taxon>Vitales</taxon>
        <taxon>Vitaceae</taxon>
        <taxon>Viteae</taxon>
        <taxon>Vitis</taxon>
    </lineage>
</organism>
<proteinExistence type="predicted"/>
<dbReference type="Proteomes" id="UP000288805">
    <property type="component" value="Unassembled WGS sequence"/>
</dbReference>
<sequence length="150" mass="16393">MDPVDFREWSPTKCVPPTLATPMPEATYTAPPTTPVVPPDAPSTSNASTTISATEFCAMVHLFQTLTTTHNALFRHIADIRAQQDQYTTIIHQIQQHLGLLPPPQPDILEPSELIPPTEETILAEGTTKVDVSIQPTYEATTDPSSSYDP</sequence>
<dbReference type="EMBL" id="QGNW01002220">
    <property type="protein sequence ID" value="RVW22741.1"/>
    <property type="molecule type" value="Genomic_DNA"/>
</dbReference>
<evidence type="ECO:0000313" key="3">
    <source>
        <dbReference type="Proteomes" id="UP000288805"/>
    </source>
</evidence>
<feature type="compositionally biased region" description="Polar residues" evidence="1">
    <location>
        <begin position="134"/>
        <end position="150"/>
    </location>
</feature>
<reference evidence="2 3" key="1">
    <citation type="journal article" date="2018" name="PLoS Genet.">
        <title>Population sequencing reveals clonal diversity and ancestral inbreeding in the grapevine cultivar Chardonnay.</title>
        <authorList>
            <person name="Roach M.J."/>
            <person name="Johnson D.L."/>
            <person name="Bohlmann J."/>
            <person name="van Vuuren H.J."/>
            <person name="Jones S.J."/>
            <person name="Pretorius I.S."/>
            <person name="Schmidt S.A."/>
            <person name="Borneman A.R."/>
        </authorList>
    </citation>
    <scope>NUCLEOTIDE SEQUENCE [LARGE SCALE GENOMIC DNA]</scope>
    <source>
        <strain evidence="3">cv. Chardonnay</strain>
        <tissue evidence="2">Leaf</tissue>
    </source>
</reference>
<gene>
    <name evidence="2" type="ORF">CK203_099372</name>
</gene>
<comment type="caution">
    <text evidence="2">The sequence shown here is derived from an EMBL/GenBank/DDBJ whole genome shotgun (WGS) entry which is preliminary data.</text>
</comment>
<evidence type="ECO:0000256" key="1">
    <source>
        <dbReference type="SAM" id="MobiDB-lite"/>
    </source>
</evidence>
<accession>A0A438CHP1</accession>
<name>A0A438CHP1_VITVI</name>
<feature type="region of interest" description="Disordered" evidence="1">
    <location>
        <begin position="127"/>
        <end position="150"/>
    </location>
</feature>
<evidence type="ECO:0000313" key="2">
    <source>
        <dbReference type="EMBL" id="RVW22741.1"/>
    </source>
</evidence>